<evidence type="ECO:0000313" key="3">
    <source>
        <dbReference type="Proteomes" id="UP000199473"/>
    </source>
</evidence>
<evidence type="ECO:0000256" key="1">
    <source>
        <dbReference type="SAM" id="MobiDB-lite"/>
    </source>
</evidence>
<dbReference type="STRING" id="1123062.SAMN02745775_10492"/>
<dbReference type="RefSeq" id="WP_092960039.1">
    <property type="nucleotide sequence ID" value="NZ_FOSQ01000004.1"/>
</dbReference>
<dbReference type="Proteomes" id="UP000199473">
    <property type="component" value="Unassembled WGS sequence"/>
</dbReference>
<sequence length="184" mass="19477">MSGSSNYAGKDKAELANLRANAERILADPKRSKLHAQARAMLENLPPPPAPTRGGSAAAATATTAAVEQLTALATELAGIFNLSPPEGTSQPHKFTGSDGKPKVGGRQRSKAVAVDRYLSHRRGDAIAAIGFLRRLDEEAETGGAWYVDQQNADTLPSKLEDSFEAARDAFVKRLDAIGTPRKG</sequence>
<feature type="region of interest" description="Disordered" evidence="1">
    <location>
        <begin position="83"/>
        <end position="111"/>
    </location>
</feature>
<dbReference type="OrthoDB" id="462337at2"/>
<name>A0A1I4AQW6_9PROT</name>
<reference evidence="2 3" key="1">
    <citation type="submission" date="2016-10" db="EMBL/GenBank/DDBJ databases">
        <authorList>
            <person name="de Groot N.N."/>
        </authorList>
    </citation>
    <scope>NUCLEOTIDE SEQUENCE [LARGE SCALE GENOMIC DNA]</scope>
    <source>
        <strain evidence="2 3">DSM 19981</strain>
    </source>
</reference>
<accession>A0A1I4AQW6</accession>
<evidence type="ECO:0000313" key="2">
    <source>
        <dbReference type="EMBL" id="SFK58895.1"/>
    </source>
</evidence>
<feature type="region of interest" description="Disordered" evidence="1">
    <location>
        <begin position="43"/>
        <end position="63"/>
    </location>
</feature>
<keyword evidence="3" id="KW-1185">Reference proteome</keyword>
<protein>
    <submittedName>
        <fullName evidence="2">Uncharacterized protein</fullName>
    </submittedName>
</protein>
<dbReference type="EMBL" id="FOSQ01000004">
    <property type="protein sequence ID" value="SFK58895.1"/>
    <property type="molecule type" value="Genomic_DNA"/>
</dbReference>
<dbReference type="AlphaFoldDB" id="A0A1I4AQW6"/>
<organism evidence="2 3">
    <name type="scientific">Falsiroseomonas stagni DSM 19981</name>
    <dbReference type="NCBI Taxonomy" id="1123062"/>
    <lineage>
        <taxon>Bacteria</taxon>
        <taxon>Pseudomonadati</taxon>
        <taxon>Pseudomonadota</taxon>
        <taxon>Alphaproteobacteria</taxon>
        <taxon>Acetobacterales</taxon>
        <taxon>Roseomonadaceae</taxon>
        <taxon>Falsiroseomonas</taxon>
    </lineage>
</organism>
<gene>
    <name evidence="2" type="ORF">SAMN02745775_10492</name>
</gene>
<proteinExistence type="predicted"/>